<dbReference type="InterPro" id="IPR044135">
    <property type="entry name" value="Met-tRNA-FMT_C"/>
</dbReference>
<dbReference type="InterPro" id="IPR041711">
    <property type="entry name" value="Met-tRNA-FMT_N"/>
</dbReference>
<dbReference type="InterPro" id="IPR036477">
    <property type="entry name" value="Formyl_transf_N_sf"/>
</dbReference>
<evidence type="ECO:0000256" key="5">
    <source>
        <dbReference type="ARBA" id="ARBA00022679"/>
    </source>
</evidence>
<dbReference type="Pfam" id="PF02911">
    <property type="entry name" value="Formyl_trans_C"/>
    <property type="match status" value="1"/>
</dbReference>
<dbReference type="RefSeq" id="WP_073004815.1">
    <property type="nucleotide sequence ID" value="NZ_FQZO01000001.1"/>
</dbReference>
<protein>
    <recommendedName>
        <fullName evidence="4 8">Methionyl-tRNA formyltransferase</fullName>
        <ecNumber evidence="3 8">2.1.2.9</ecNumber>
    </recommendedName>
</protein>
<keyword evidence="5 8" id="KW-0808">Transferase</keyword>
<proteinExistence type="inferred from homology"/>
<comment type="similarity">
    <text evidence="2 8">Belongs to the Fmt family.</text>
</comment>
<dbReference type="InterPro" id="IPR037022">
    <property type="entry name" value="Formyl_trans_C_sf"/>
</dbReference>
<comment type="function">
    <text evidence="1 8">Attaches a formyl group to the free amino group of methionyl-tRNA(fMet). The formyl group appears to play a dual role in the initiator identity of N-formylmethionyl-tRNA by promoting its recognition by IF2 and preventing the misappropriation of this tRNA by the elongation apparatus.</text>
</comment>
<dbReference type="AlphaFoldDB" id="A0A1M6D582"/>
<dbReference type="PANTHER" id="PTHR11138">
    <property type="entry name" value="METHIONYL-TRNA FORMYLTRANSFERASE"/>
    <property type="match status" value="1"/>
</dbReference>
<sequence>MKIIFMGTPDFAVPSLEALIEKFGVQYVFTQPDRPKGRGNKVTMSPVKEVALKNNIPVLQPIKLKNNSEMIELIKEYKPDFIIVVAFGQILPKDILDIPKYGCINLHASLLPKYRGAAPINWCIINGEVESGNTTMLMDIGLDTGDMLLKQTITLDDKITAGELHDILSNNGAKLLIESIEGLVNKTITPEKQQDSLSNYAPMLNKNLAEINWNKSSKEIHNLIRGLNPRPVTYTYYKGITMKIYESEVVDKNSKLEPGTIIAVSKSGIEVTTKDKVLLIKKIQFPNSKPLKVSEYLNGNDIETNVKLGKEF</sequence>
<evidence type="ECO:0000256" key="1">
    <source>
        <dbReference type="ARBA" id="ARBA00002606"/>
    </source>
</evidence>
<evidence type="ECO:0000313" key="11">
    <source>
        <dbReference type="EMBL" id="SHI68432.1"/>
    </source>
</evidence>
<reference evidence="11 12" key="1">
    <citation type="submission" date="2016-11" db="EMBL/GenBank/DDBJ databases">
        <authorList>
            <person name="Jaros S."/>
            <person name="Januszkiewicz K."/>
            <person name="Wedrychowicz H."/>
        </authorList>
    </citation>
    <scope>NUCLEOTIDE SEQUENCE [LARGE SCALE GENOMIC DNA]</scope>
    <source>
        <strain evidence="11 12">DSM 21864</strain>
    </source>
</reference>
<evidence type="ECO:0000256" key="7">
    <source>
        <dbReference type="ARBA" id="ARBA00048558"/>
    </source>
</evidence>
<dbReference type="PROSITE" id="PS00373">
    <property type="entry name" value="GART"/>
    <property type="match status" value="1"/>
</dbReference>
<dbReference type="Gene3D" id="3.40.50.170">
    <property type="entry name" value="Formyl transferase, N-terminal domain"/>
    <property type="match status" value="1"/>
</dbReference>
<dbReference type="InterPro" id="IPR005794">
    <property type="entry name" value="Fmt"/>
</dbReference>
<evidence type="ECO:0000259" key="9">
    <source>
        <dbReference type="Pfam" id="PF00551"/>
    </source>
</evidence>
<organism evidence="11 12">
    <name type="scientific">Clostridium amylolyticum</name>
    <dbReference type="NCBI Taxonomy" id="1121298"/>
    <lineage>
        <taxon>Bacteria</taxon>
        <taxon>Bacillati</taxon>
        <taxon>Bacillota</taxon>
        <taxon>Clostridia</taxon>
        <taxon>Eubacteriales</taxon>
        <taxon>Clostridiaceae</taxon>
        <taxon>Clostridium</taxon>
    </lineage>
</organism>
<dbReference type="OrthoDB" id="9802815at2"/>
<evidence type="ECO:0000256" key="3">
    <source>
        <dbReference type="ARBA" id="ARBA00012261"/>
    </source>
</evidence>
<gene>
    <name evidence="8" type="primary">fmt</name>
    <name evidence="11" type="ORF">SAMN05444401_1344</name>
</gene>
<evidence type="ECO:0000256" key="8">
    <source>
        <dbReference type="HAMAP-Rule" id="MF_00182"/>
    </source>
</evidence>
<dbReference type="InterPro" id="IPR005793">
    <property type="entry name" value="Formyl_trans_C"/>
</dbReference>
<dbReference type="CDD" id="cd08646">
    <property type="entry name" value="FMT_core_Met-tRNA-FMT_N"/>
    <property type="match status" value="1"/>
</dbReference>
<dbReference type="Pfam" id="PF00551">
    <property type="entry name" value="Formyl_trans_N"/>
    <property type="match status" value="1"/>
</dbReference>
<dbReference type="SUPFAM" id="SSF50486">
    <property type="entry name" value="FMT C-terminal domain-like"/>
    <property type="match status" value="1"/>
</dbReference>
<dbReference type="EC" id="2.1.2.9" evidence="3 8"/>
<dbReference type="InterPro" id="IPR001555">
    <property type="entry name" value="GART_AS"/>
</dbReference>
<dbReference type="GO" id="GO:0005829">
    <property type="term" value="C:cytosol"/>
    <property type="evidence" value="ECO:0007669"/>
    <property type="project" value="TreeGrafter"/>
</dbReference>
<evidence type="ECO:0000259" key="10">
    <source>
        <dbReference type="Pfam" id="PF02911"/>
    </source>
</evidence>
<feature type="domain" description="Formyl transferase N-terminal" evidence="9">
    <location>
        <begin position="1"/>
        <end position="179"/>
    </location>
</feature>
<evidence type="ECO:0000256" key="2">
    <source>
        <dbReference type="ARBA" id="ARBA00010699"/>
    </source>
</evidence>
<dbReference type="Proteomes" id="UP000184080">
    <property type="component" value="Unassembled WGS sequence"/>
</dbReference>
<keyword evidence="6 8" id="KW-0648">Protein biosynthesis</keyword>
<evidence type="ECO:0000313" key="12">
    <source>
        <dbReference type="Proteomes" id="UP000184080"/>
    </source>
</evidence>
<dbReference type="HAMAP" id="MF_00182">
    <property type="entry name" value="Formyl_trans"/>
    <property type="match status" value="1"/>
</dbReference>
<feature type="binding site" evidence="8">
    <location>
        <begin position="109"/>
        <end position="112"/>
    </location>
    <ligand>
        <name>(6S)-5,6,7,8-tetrahydrofolate</name>
        <dbReference type="ChEBI" id="CHEBI:57453"/>
    </ligand>
</feature>
<comment type="catalytic activity">
    <reaction evidence="7 8">
        <text>L-methionyl-tRNA(fMet) + (6R)-10-formyltetrahydrofolate = N-formyl-L-methionyl-tRNA(fMet) + (6S)-5,6,7,8-tetrahydrofolate + H(+)</text>
        <dbReference type="Rhea" id="RHEA:24380"/>
        <dbReference type="Rhea" id="RHEA-COMP:9952"/>
        <dbReference type="Rhea" id="RHEA-COMP:9953"/>
        <dbReference type="ChEBI" id="CHEBI:15378"/>
        <dbReference type="ChEBI" id="CHEBI:57453"/>
        <dbReference type="ChEBI" id="CHEBI:78530"/>
        <dbReference type="ChEBI" id="CHEBI:78844"/>
        <dbReference type="ChEBI" id="CHEBI:195366"/>
        <dbReference type="EC" id="2.1.2.9"/>
    </reaction>
</comment>
<dbReference type="InterPro" id="IPR002376">
    <property type="entry name" value="Formyl_transf_N"/>
</dbReference>
<dbReference type="FunFam" id="3.40.50.12230:FF:000001">
    <property type="entry name" value="Methionyl-tRNA formyltransferase"/>
    <property type="match status" value="1"/>
</dbReference>
<dbReference type="EMBL" id="FQZO01000001">
    <property type="protein sequence ID" value="SHI68432.1"/>
    <property type="molecule type" value="Genomic_DNA"/>
</dbReference>
<dbReference type="STRING" id="1121298.SAMN05444401_1344"/>
<keyword evidence="12" id="KW-1185">Reference proteome</keyword>
<evidence type="ECO:0000256" key="6">
    <source>
        <dbReference type="ARBA" id="ARBA00022917"/>
    </source>
</evidence>
<feature type="domain" description="Formyl transferase C-terminal" evidence="10">
    <location>
        <begin position="204"/>
        <end position="300"/>
    </location>
</feature>
<dbReference type="InterPro" id="IPR011034">
    <property type="entry name" value="Formyl_transferase-like_C_sf"/>
</dbReference>
<evidence type="ECO:0000256" key="4">
    <source>
        <dbReference type="ARBA" id="ARBA00016014"/>
    </source>
</evidence>
<dbReference type="Gene3D" id="3.10.25.10">
    <property type="entry name" value="Formyl transferase, C-terminal domain"/>
    <property type="match status" value="1"/>
</dbReference>
<dbReference type="SUPFAM" id="SSF53328">
    <property type="entry name" value="Formyltransferase"/>
    <property type="match status" value="1"/>
</dbReference>
<dbReference type="GO" id="GO:0004479">
    <property type="term" value="F:methionyl-tRNA formyltransferase activity"/>
    <property type="evidence" value="ECO:0007669"/>
    <property type="project" value="UniProtKB-UniRule"/>
</dbReference>
<accession>A0A1M6D582</accession>
<dbReference type="PANTHER" id="PTHR11138:SF5">
    <property type="entry name" value="METHIONYL-TRNA FORMYLTRANSFERASE, MITOCHONDRIAL"/>
    <property type="match status" value="1"/>
</dbReference>
<dbReference type="CDD" id="cd08704">
    <property type="entry name" value="Met_tRNA_FMT_C"/>
    <property type="match status" value="1"/>
</dbReference>
<dbReference type="NCBIfam" id="TIGR00460">
    <property type="entry name" value="fmt"/>
    <property type="match status" value="1"/>
</dbReference>
<name>A0A1M6D582_9CLOT</name>